<evidence type="ECO:0000256" key="1">
    <source>
        <dbReference type="SAM" id="MobiDB-lite"/>
    </source>
</evidence>
<proteinExistence type="predicted"/>
<evidence type="ECO:0000259" key="2">
    <source>
        <dbReference type="Pfam" id="PF11860"/>
    </source>
</evidence>
<reference evidence="3" key="2">
    <citation type="submission" date="2015-07" db="EMBL/GenBank/DDBJ databases">
        <title>Plasmids, circular viruses and viroids from rat gut.</title>
        <authorList>
            <person name="Jorgensen T.J."/>
            <person name="Hansen M.A."/>
            <person name="Xu Z."/>
            <person name="Tabak M.A."/>
            <person name="Sorensen S.J."/>
            <person name="Hansen L.H."/>
        </authorList>
    </citation>
    <scope>NUCLEOTIDE SEQUENCE</scope>
    <source>
        <strain evidence="3">RGRH0568</strain>
    </source>
</reference>
<feature type="compositionally biased region" description="Polar residues" evidence="1">
    <location>
        <begin position="9"/>
        <end position="18"/>
    </location>
</feature>
<feature type="region of interest" description="Disordered" evidence="1">
    <location>
        <begin position="1"/>
        <end position="31"/>
    </location>
</feature>
<dbReference type="EMBL" id="LN853200">
    <property type="protein sequence ID" value="CRY95258.1"/>
    <property type="molecule type" value="Genomic_DNA"/>
</dbReference>
<feature type="domain" description="N-acetylmuramidase" evidence="2">
    <location>
        <begin position="75"/>
        <end position="242"/>
    </location>
</feature>
<organism evidence="3">
    <name type="scientific">uncultured prokaryote</name>
    <dbReference type="NCBI Taxonomy" id="198431"/>
    <lineage>
        <taxon>unclassified sequences</taxon>
        <taxon>environmental samples</taxon>
    </lineage>
</organism>
<evidence type="ECO:0000313" key="3">
    <source>
        <dbReference type="EMBL" id="CRY95258.1"/>
    </source>
</evidence>
<accession>A0A0H5Q066</accession>
<dbReference type="AlphaFoldDB" id="A0A0H5Q066"/>
<reference evidence="3" key="1">
    <citation type="submission" date="2015-06" db="EMBL/GenBank/DDBJ databases">
        <authorList>
            <person name="Joergensen T."/>
        </authorList>
    </citation>
    <scope>NUCLEOTIDE SEQUENCE</scope>
    <source>
        <strain evidence="3">RGRH0568</strain>
    </source>
</reference>
<dbReference type="Pfam" id="PF11860">
    <property type="entry name" value="Muramidase"/>
    <property type="match status" value="1"/>
</dbReference>
<name>A0A0H5Q066_9ZZZZ</name>
<protein>
    <recommendedName>
        <fullName evidence="2">N-acetylmuramidase domain-containing protein</fullName>
    </recommendedName>
</protein>
<dbReference type="InterPro" id="IPR024408">
    <property type="entry name" value="Muramidase"/>
</dbReference>
<sequence length="246" mass="26685">MWTGAACGKSNSDGTSGAAQPPKESAAGVSDSIKADSLRVARFPADSLPTSDSKSRYSELTDEDFRIIADELGVEVAAIKAVVLIEAGKNMKGFFAPGVPVINFDRSMYNAHASKAKNRAGVKGEKVPAGLTGYGLKEWTQLINARKSNGEGAYMGTFWGMFQIGGFNYKLCGCSSVNEFVKLMSESEFSQLELFAKFITNTGMLQDLKNKNWAAFARKYNGASYARRGYHTRMAAAYKKFKAQGK</sequence>